<accession>A0A1G6NXN8</accession>
<reference evidence="2 3" key="1">
    <citation type="submission" date="2016-10" db="EMBL/GenBank/DDBJ databases">
        <authorList>
            <person name="de Groot N.N."/>
        </authorList>
    </citation>
    <scope>NUCLEOTIDE SEQUENCE [LARGE SCALE GENOMIC DNA]</scope>
    <source>
        <strain evidence="2 3">DSM 45514</strain>
    </source>
</reference>
<dbReference type="InterPro" id="IPR026834">
    <property type="entry name" value="LHH"/>
</dbReference>
<dbReference type="Proteomes" id="UP000199387">
    <property type="component" value="Unassembled WGS sequence"/>
</dbReference>
<protein>
    <submittedName>
        <fullName evidence="2">A nuclease of the HNH/ENDO VII superfamily with conserved LHH</fullName>
    </submittedName>
</protein>
<dbReference type="Pfam" id="PF14411">
    <property type="entry name" value="LHH"/>
    <property type="match status" value="1"/>
</dbReference>
<dbReference type="EMBL" id="FMZA01000014">
    <property type="protein sequence ID" value="SDC72559.1"/>
    <property type="molecule type" value="Genomic_DNA"/>
</dbReference>
<dbReference type="OrthoDB" id="1074132at2"/>
<dbReference type="STRING" id="1236220.SAMN04488112_11492"/>
<evidence type="ECO:0000259" key="1">
    <source>
        <dbReference type="Pfam" id="PF14411"/>
    </source>
</evidence>
<sequence>MAAGGGVSYYQGNDLKTILADASIGGVAGAFGGGVTGGVARGAVRYVSRRAAQLIGNSAGASAGSLADDFLHERKFNWKNATVAAFMGVGFTVVPHMAAQKPAMGITPKAQQATSQAASQSSKFSYTIGKEEAEQALQGYSRLMKKPNRAYYDNGMLGRKNPLEFVVQQRSIQYMSDKQLIYRFKKKLAPRNPKYGRAEKGTYTLHHWKQREEGPLIEMPQSIHQGKSSRLHPLGNKGGIGKKRPGWDDYRVDYWRARYIEELHRRGHEFPLKLE</sequence>
<proteinExistence type="predicted"/>
<evidence type="ECO:0000313" key="2">
    <source>
        <dbReference type="EMBL" id="SDC72559.1"/>
    </source>
</evidence>
<feature type="domain" description="LHH" evidence="1">
    <location>
        <begin position="203"/>
        <end position="259"/>
    </location>
</feature>
<dbReference type="AlphaFoldDB" id="A0A1G6NXN8"/>
<organism evidence="2 3">
    <name type="scientific">Melghirimyces thermohalophilus</name>
    <dbReference type="NCBI Taxonomy" id="1236220"/>
    <lineage>
        <taxon>Bacteria</taxon>
        <taxon>Bacillati</taxon>
        <taxon>Bacillota</taxon>
        <taxon>Bacilli</taxon>
        <taxon>Bacillales</taxon>
        <taxon>Thermoactinomycetaceae</taxon>
        <taxon>Melghirimyces</taxon>
    </lineage>
</organism>
<keyword evidence="3" id="KW-1185">Reference proteome</keyword>
<gene>
    <name evidence="2" type="ORF">SAMN04488112_11492</name>
</gene>
<evidence type="ECO:0000313" key="3">
    <source>
        <dbReference type="Proteomes" id="UP000199387"/>
    </source>
</evidence>
<dbReference type="RefSeq" id="WP_091571057.1">
    <property type="nucleotide sequence ID" value="NZ_FMZA01000014.1"/>
</dbReference>
<name>A0A1G6NXN8_9BACL</name>